<dbReference type="EMBL" id="GBXM01063834">
    <property type="protein sequence ID" value="JAH44743.1"/>
    <property type="molecule type" value="Transcribed_RNA"/>
</dbReference>
<accession>A0A0E9SW43</accession>
<dbReference type="AlphaFoldDB" id="A0A0E9SW43"/>
<name>A0A0E9SW43_ANGAN</name>
<reference evidence="1" key="2">
    <citation type="journal article" date="2015" name="Fish Shellfish Immunol.">
        <title>Early steps in the European eel (Anguilla anguilla)-Vibrio vulnificus interaction in the gills: Role of the RtxA13 toxin.</title>
        <authorList>
            <person name="Callol A."/>
            <person name="Pajuelo D."/>
            <person name="Ebbesson L."/>
            <person name="Teles M."/>
            <person name="MacKenzie S."/>
            <person name="Amaro C."/>
        </authorList>
    </citation>
    <scope>NUCLEOTIDE SEQUENCE</scope>
</reference>
<proteinExistence type="predicted"/>
<sequence>MVFLCDGSQTPNEILKSPVDLKGKTSQVCCSRYHMPWMQHHMGLKSG</sequence>
<protein>
    <submittedName>
        <fullName evidence="1">Uncharacterized protein</fullName>
    </submittedName>
</protein>
<reference evidence="1" key="1">
    <citation type="submission" date="2014-11" db="EMBL/GenBank/DDBJ databases">
        <authorList>
            <person name="Amaro Gonzalez C."/>
        </authorList>
    </citation>
    <scope>NUCLEOTIDE SEQUENCE</scope>
</reference>
<evidence type="ECO:0000313" key="1">
    <source>
        <dbReference type="EMBL" id="JAH44743.1"/>
    </source>
</evidence>
<organism evidence="1">
    <name type="scientific">Anguilla anguilla</name>
    <name type="common">European freshwater eel</name>
    <name type="synonym">Muraena anguilla</name>
    <dbReference type="NCBI Taxonomy" id="7936"/>
    <lineage>
        <taxon>Eukaryota</taxon>
        <taxon>Metazoa</taxon>
        <taxon>Chordata</taxon>
        <taxon>Craniata</taxon>
        <taxon>Vertebrata</taxon>
        <taxon>Euteleostomi</taxon>
        <taxon>Actinopterygii</taxon>
        <taxon>Neopterygii</taxon>
        <taxon>Teleostei</taxon>
        <taxon>Anguilliformes</taxon>
        <taxon>Anguillidae</taxon>
        <taxon>Anguilla</taxon>
    </lineage>
</organism>